<evidence type="ECO:0000313" key="3">
    <source>
        <dbReference type="Proteomes" id="UP000239494"/>
    </source>
</evidence>
<accession>A0A2T0T6I9</accession>
<dbReference type="OrthoDB" id="3579673at2"/>
<feature type="transmembrane region" description="Helical" evidence="1">
    <location>
        <begin position="163"/>
        <end position="184"/>
    </location>
</feature>
<dbReference type="EMBL" id="PVTF01000005">
    <property type="protein sequence ID" value="PRY41261.1"/>
    <property type="molecule type" value="Genomic_DNA"/>
</dbReference>
<keyword evidence="1" id="KW-1133">Transmembrane helix</keyword>
<sequence length="328" mass="35284">MIWTSWRLQRLQLLTLLGMLVVGAAAIVLLRSNMVDTITSTGLAQCVTQDVKDCTASEAMTDFRAAWSNLFYLGQAAILGLPALVGVFIGAPLFARELEQGTHVLAFTQSVSRTRWMVSKLVVALVPAVIVLAVLQYLVWWWLSSAGALGPLNNGPYNAINFSIAHASPVGYALFAFALGTFLGVVSRRTLVAMTAGLAAFIAMRFALSAVVDRFAPTQRMETTGDKSLGVETDGSLVLGRGWLDAAGLPVPEDRARTLIQACKAPTGAKPSQEEFLACLPRSGLAKRYAYYIPESQAWQVHLVDLAVFGVLAGLLLVGTAWALRRQS</sequence>
<dbReference type="Proteomes" id="UP000239494">
    <property type="component" value="Unassembled WGS sequence"/>
</dbReference>
<protein>
    <submittedName>
        <fullName evidence="2">ABC-2 family transporter</fullName>
    </submittedName>
</protein>
<organism evidence="2 3">
    <name type="scientific">Umezawaea tangerina</name>
    <dbReference type="NCBI Taxonomy" id="84725"/>
    <lineage>
        <taxon>Bacteria</taxon>
        <taxon>Bacillati</taxon>
        <taxon>Actinomycetota</taxon>
        <taxon>Actinomycetes</taxon>
        <taxon>Pseudonocardiales</taxon>
        <taxon>Pseudonocardiaceae</taxon>
        <taxon>Umezawaea</taxon>
    </lineage>
</organism>
<dbReference type="RefSeq" id="WP_106188318.1">
    <property type="nucleotide sequence ID" value="NZ_PVTF01000005.1"/>
</dbReference>
<feature type="transmembrane region" description="Helical" evidence="1">
    <location>
        <begin position="121"/>
        <end position="143"/>
    </location>
</feature>
<dbReference type="AlphaFoldDB" id="A0A2T0T6I9"/>
<feature type="transmembrane region" description="Helical" evidence="1">
    <location>
        <begin position="191"/>
        <end position="212"/>
    </location>
</feature>
<reference evidence="2 3" key="1">
    <citation type="submission" date="2018-03" db="EMBL/GenBank/DDBJ databases">
        <title>Genomic Encyclopedia of Archaeal and Bacterial Type Strains, Phase II (KMG-II): from individual species to whole genera.</title>
        <authorList>
            <person name="Goeker M."/>
        </authorList>
    </citation>
    <scope>NUCLEOTIDE SEQUENCE [LARGE SCALE GENOMIC DNA]</scope>
    <source>
        <strain evidence="2 3">DSM 44720</strain>
    </source>
</reference>
<dbReference type="Pfam" id="PF12679">
    <property type="entry name" value="ABC2_membrane_2"/>
    <property type="match status" value="1"/>
</dbReference>
<keyword evidence="1" id="KW-0812">Transmembrane</keyword>
<feature type="transmembrane region" description="Helical" evidence="1">
    <location>
        <begin position="306"/>
        <end position="324"/>
    </location>
</feature>
<keyword evidence="3" id="KW-1185">Reference proteome</keyword>
<keyword evidence="1" id="KW-0472">Membrane</keyword>
<evidence type="ECO:0000313" key="2">
    <source>
        <dbReference type="EMBL" id="PRY41261.1"/>
    </source>
</evidence>
<gene>
    <name evidence="2" type="ORF">CLV43_10519</name>
</gene>
<dbReference type="GO" id="GO:0005886">
    <property type="term" value="C:plasma membrane"/>
    <property type="evidence" value="ECO:0007669"/>
    <property type="project" value="UniProtKB-SubCell"/>
</dbReference>
<name>A0A2T0T6I9_9PSEU</name>
<evidence type="ECO:0000256" key="1">
    <source>
        <dbReference type="SAM" id="Phobius"/>
    </source>
</evidence>
<dbReference type="GO" id="GO:0140359">
    <property type="term" value="F:ABC-type transporter activity"/>
    <property type="evidence" value="ECO:0007669"/>
    <property type="project" value="InterPro"/>
</dbReference>
<comment type="caution">
    <text evidence="2">The sequence shown here is derived from an EMBL/GenBank/DDBJ whole genome shotgun (WGS) entry which is preliminary data.</text>
</comment>
<feature type="transmembrane region" description="Helical" evidence="1">
    <location>
        <begin position="70"/>
        <end position="95"/>
    </location>
</feature>
<proteinExistence type="predicted"/>